<dbReference type="GO" id="GO:0004252">
    <property type="term" value="F:serine-type endopeptidase activity"/>
    <property type="evidence" value="ECO:0007669"/>
    <property type="project" value="InterPro"/>
</dbReference>
<evidence type="ECO:0000256" key="8">
    <source>
        <dbReference type="SAM" id="SignalP"/>
    </source>
</evidence>
<dbReference type="GO" id="GO:0006465">
    <property type="term" value="P:signal peptide processing"/>
    <property type="evidence" value="ECO:0007669"/>
    <property type="project" value="InterPro"/>
</dbReference>
<reference evidence="10 11" key="1">
    <citation type="submission" date="2015-09" db="EMBL/GenBank/DDBJ databases">
        <title>Draft Genome Sequence of Pseudoalteromonas lipolytica UCD-48B.</title>
        <authorList>
            <person name="Krusor M."/>
            <person name="Coil D.A."/>
            <person name="Lang J.M."/>
            <person name="Eisen J.A."/>
            <person name="Alexiev A."/>
        </authorList>
    </citation>
    <scope>NUCLEOTIDE SEQUENCE [LARGE SCALE GENOMIC DNA]</scope>
    <source>
        <strain evidence="10 11">UCD-48B</strain>
    </source>
</reference>
<dbReference type="InterPro" id="IPR019533">
    <property type="entry name" value="Peptidase_S26"/>
</dbReference>
<evidence type="ECO:0000256" key="6">
    <source>
        <dbReference type="PIRSR" id="PIRSR600223-1"/>
    </source>
</evidence>
<sequence length="219" mass="24777">MNWLLKVWKNNRSLILFICLMSVFRSAVADWYEVPTGSMNPTIVEGDRILTDKMAYDLRVPFSHISLMRTDEPKAGDIIVFDSKAANNRLIKRVIGVPGDTVTLVDNKLIINGKALDYLLADDKQQQQTLIENLAGVQHAIQVSKTPSVMQHFAPVVIPKDMYLAMGDNRDHSADSRVIGLVPRSELLGKAKRVIVSLDYDDYYLPRKERLLHDLYLAP</sequence>
<feature type="active site" evidence="6">
    <location>
        <position position="38"/>
    </location>
</feature>
<dbReference type="PRINTS" id="PR00727">
    <property type="entry name" value="LEADERPTASE"/>
</dbReference>
<keyword evidence="5 7" id="KW-0378">Hydrolase</keyword>
<dbReference type="CDD" id="cd06530">
    <property type="entry name" value="S26_SPase_I"/>
    <property type="match status" value="1"/>
</dbReference>
<feature type="chain" id="PRO_5006138193" description="Signal peptidase I" evidence="8">
    <location>
        <begin position="30"/>
        <end position="219"/>
    </location>
</feature>
<comment type="similarity">
    <text evidence="2 7">Belongs to the peptidase S26 family.</text>
</comment>
<evidence type="ECO:0000256" key="4">
    <source>
        <dbReference type="ARBA" id="ARBA00019232"/>
    </source>
</evidence>
<dbReference type="Proteomes" id="UP000050378">
    <property type="component" value="Unassembled WGS sequence"/>
</dbReference>
<evidence type="ECO:0000259" key="9">
    <source>
        <dbReference type="Pfam" id="PF10502"/>
    </source>
</evidence>
<dbReference type="Gene3D" id="2.10.109.10">
    <property type="entry name" value="Umud Fragment, subunit A"/>
    <property type="match status" value="1"/>
</dbReference>
<evidence type="ECO:0000313" key="10">
    <source>
        <dbReference type="EMBL" id="KPM83485.1"/>
    </source>
</evidence>
<dbReference type="OrthoDB" id="9815782at2"/>
<comment type="subcellular location">
    <subcellularLocation>
        <location evidence="7">Membrane</location>
        <topology evidence="7">Multi-pass membrane protein</topology>
    </subcellularLocation>
</comment>
<dbReference type="STRING" id="570156.AOG27_10290"/>
<dbReference type="InterPro" id="IPR000223">
    <property type="entry name" value="Pept_S26A_signal_pept_1"/>
</dbReference>
<dbReference type="EMBL" id="LJTC01000006">
    <property type="protein sequence ID" value="KPM83485.1"/>
    <property type="molecule type" value="Genomic_DNA"/>
</dbReference>
<name>A0A0P7E0K5_9GAMM</name>
<protein>
    <recommendedName>
        <fullName evidence="4 7">Signal peptidase I</fullName>
        <ecNumber evidence="3 7">3.4.21.89</ecNumber>
    </recommendedName>
</protein>
<evidence type="ECO:0000256" key="1">
    <source>
        <dbReference type="ARBA" id="ARBA00000677"/>
    </source>
</evidence>
<feature type="active site" evidence="6">
    <location>
        <position position="92"/>
    </location>
</feature>
<gene>
    <name evidence="10" type="ORF">AOG27_10290</name>
</gene>
<dbReference type="InterPro" id="IPR019757">
    <property type="entry name" value="Pept_S26A_signal_pept_1_Lys-AS"/>
</dbReference>
<feature type="signal peptide" evidence="8">
    <location>
        <begin position="1"/>
        <end position="29"/>
    </location>
</feature>
<dbReference type="PROSITE" id="PS00760">
    <property type="entry name" value="SPASE_I_2"/>
    <property type="match status" value="1"/>
</dbReference>
<dbReference type="EC" id="3.4.21.89" evidence="3 7"/>
<dbReference type="InterPro" id="IPR036286">
    <property type="entry name" value="LexA/Signal_pep-like_sf"/>
</dbReference>
<comment type="caution">
    <text evidence="10">The sequence shown here is derived from an EMBL/GenBank/DDBJ whole genome shotgun (WGS) entry which is preliminary data.</text>
</comment>
<dbReference type="SUPFAM" id="SSF51306">
    <property type="entry name" value="LexA/Signal peptidase"/>
    <property type="match status" value="1"/>
</dbReference>
<proteinExistence type="inferred from homology"/>
<dbReference type="RefSeq" id="WP_054552940.1">
    <property type="nucleotide sequence ID" value="NZ_LJTC01000006.1"/>
</dbReference>
<accession>A0A0P7E0K5</accession>
<dbReference type="AlphaFoldDB" id="A0A0P7E0K5"/>
<evidence type="ECO:0000256" key="7">
    <source>
        <dbReference type="RuleBase" id="RU362042"/>
    </source>
</evidence>
<feature type="domain" description="Peptidase S26" evidence="9">
    <location>
        <begin position="13"/>
        <end position="194"/>
    </location>
</feature>
<comment type="catalytic activity">
    <reaction evidence="1 7">
        <text>Cleavage of hydrophobic, N-terminal signal or leader sequences from secreted and periplasmic proteins.</text>
        <dbReference type="EC" id="3.4.21.89"/>
    </reaction>
</comment>
<evidence type="ECO:0000256" key="2">
    <source>
        <dbReference type="ARBA" id="ARBA00009370"/>
    </source>
</evidence>
<dbReference type="PANTHER" id="PTHR43390:SF1">
    <property type="entry name" value="CHLOROPLAST PROCESSING PEPTIDASE"/>
    <property type="match status" value="1"/>
</dbReference>
<evidence type="ECO:0000256" key="5">
    <source>
        <dbReference type="ARBA" id="ARBA00022801"/>
    </source>
</evidence>
<evidence type="ECO:0000313" key="11">
    <source>
        <dbReference type="Proteomes" id="UP000050378"/>
    </source>
</evidence>
<organism evidence="10 11">
    <name type="scientific">Pseudoalteromonas lipolytica</name>
    <dbReference type="NCBI Taxonomy" id="570156"/>
    <lineage>
        <taxon>Bacteria</taxon>
        <taxon>Pseudomonadati</taxon>
        <taxon>Pseudomonadota</taxon>
        <taxon>Gammaproteobacteria</taxon>
        <taxon>Alteromonadales</taxon>
        <taxon>Pseudoalteromonadaceae</taxon>
        <taxon>Pseudoalteromonas</taxon>
    </lineage>
</organism>
<dbReference type="PATRIC" id="fig|570156.3.peg.3147"/>
<dbReference type="PANTHER" id="PTHR43390">
    <property type="entry name" value="SIGNAL PEPTIDASE I"/>
    <property type="match status" value="1"/>
</dbReference>
<keyword evidence="8" id="KW-0732">Signal</keyword>
<dbReference type="GO" id="GO:0016020">
    <property type="term" value="C:membrane"/>
    <property type="evidence" value="ECO:0007669"/>
    <property type="project" value="UniProtKB-SubCell"/>
</dbReference>
<evidence type="ECO:0000256" key="3">
    <source>
        <dbReference type="ARBA" id="ARBA00013208"/>
    </source>
</evidence>
<dbReference type="NCBIfam" id="TIGR02227">
    <property type="entry name" value="sigpep_I_bact"/>
    <property type="match status" value="1"/>
</dbReference>
<dbReference type="Pfam" id="PF10502">
    <property type="entry name" value="Peptidase_S26"/>
    <property type="match status" value="1"/>
</dbReference>
<dbReference type="GO" id="GO:0009003">
    <property type="term" value="F:signal peptidase activity"/>
    <property type="evidence" value="ECO:0007669"/>
    <property type="project" value="UniProtKB-EC"/>
</dbReference>
<keyword evidence="7" id="KW-0645">Protease</keyword>